<accession>A0A2T2NY88</accession>
<evidence type="ECO:0000313" key="9">
    <source>
        <dbReference type="EMBL" id="PSN70048.1"/>
    </source>
</evidence>
<dbReference type="EMBL" id="KZ678132">
    <property type="protein sequence ID" value="PSN70048.1"/>
    <property type="molecule type" value="Genomic_DNA"/>
</dbReference>
<organism evidence="9 10">
    <name type="scientific">Corynespora cassiicola Philippines</name>
    <dbReference type="NCBI Taxonomy" id="1448308"/>
    <lineage>
        <taxon>Eukaryota</taxon>
        <taxon>Fungi</taxon>
        <taxon>Dikarya</taxon>
        <taxon>Ascomycota</taxon>
        <taxon>Pezizomycotina</taxon>
        <taxon>Dothideomycetes</taxon>
        <taxon>Pleosporomycetidae</taxon>
        <taxon>Pleosporales</taxon>
        <taxon>Corynesporascaceae</taxon>
        <taxon>Corynespora</taxon>
    </lineage>
</organism>
<feature type="compositionally biased region" description="Low complexity" evidence="7">
    <location>
        <begin position="1"/>
        <end position="20"/>
    </location>
</feature>
<feature type="transmembrane region" description="Helical" evidence="8">
    <location>
        <begin position="676"/>
        <end position="700"/>
    </location>
</feature>
<keyword evidence="10" id="KW-1185">Reference proteome</keyword>
<dbReference type="Proteomes" id="UP000240883">
    <property type="component" value="Unassembled WGS sequence"/>
</dbReference>
<feature type="transmembrane region" description="Helical" evidence="8">
    <location>
        <begin position="712"/>
        <end position="735"/>
    </location>
</feature>
<evidence type="ECO:0000256" key="5">
    <source>
        <dbReference type="ARBA" id="ARBA00022989"/>
    </source>
</evidence>
<feature type="transmembrane region" description="Helical" evidence="8">
    <location>
        <begin position="455"/>
        <end position="475"/>
    </location>
</feature>
<feature type="transmembrane region" description="Helical" evidence="8">
    <location>
        <begin position="305"/>
        <end position="332"/>
    </location>
</feature>
<evidence type="ECO:0000256" key="7">
    <source>
        <dbReference type="SAM" id="MobiDB-lite"/>
    </source>
</evidence>
<feature type="transmembrane region" description="Helical" evidence="8">
    <location>
        <begin position="481"/>
        <end position="499"/>
    </location>
</feature>
<sequence>MSNNPEVVDVNVDPVGHVNPNVPPLTEKDNVFNTPAYGTNEKDLEVEHVKSLDAEHHDDFTIDPFKPFDDLPSERKNILTIRALFVGLCCGALVNASNVYLGLKTGWTFTANLFGAIAGFAVVKFISKALPETFPLLGGGFGPRENNICQTAAMASGGLSSVFVSAFPAMYQLNLLDTPKNDYWKIVSLTVVSGYFGYFFATPMRKFFIIYVARELRLIFPTASATAMTIRSMHQAVTGEALAKLKMRGLSIAFAVALVLRVVSQYAVGILWDWHFFTWFYIWGKHNNQALAVESWGWYIEWTPAFIGSGMLVGLNVSISFLAGSIIAWGIIGPALVHNNMAWGVHFGDDYPEWNGYYSFASLSAAACNKDWPSPRYWLLWPGVLLMIAVSFTELALQWRIFWFAFKALYRGIGSGIYAASRSMGKEITALKNFGTQSEEDYVEDSAAPEDQVKMWMWIPGLLLSIVCICVVLGVEFEMPVGMSLLSVFLSFFFSFLAIQCTGVTDITPLTAASKASQIVLGGATKGENWNIEHAQRLNLIGGAMCSMGASQSTDLTCDFRTGFLLRTPPNQQWLAQGLGTIVAVFLAPAMFQLFATAYPCIIDSEAEKCPFAIPSVSAWRATAVAVTDPTFPIPTSSGIFAIVFSIFGSIMVMVRHYVWVGELEWMRKYHPNMMCIGLAFVLAQTQYGTAMCMGSALAVIWQKKNPAHFDIYGYAVAAGLIAGEGIGGVINAIFQIAGISGSVYGTNAGCPVSCE</sequence>
<keyword evidence="3" id="KW-0813">Transport</keyword>
<keyword evidence="5 8" id="KW-1133">Transmembrane helix</keyword>
<dbReference type="AlphaFoldDB" id="A0A2T2NY88"/>
<dbReference type="Pfam" id="PF03169">
    <property type="entry name" value="OPT"/>
    <property type="match status" value="1"/>
</dbReference>
<reference evidence="9 10" key="1">
    <citation type="journal article" date="2018" name="Front. Microbiol.">
        <title>Genome-Wide Analysis of Corynespora cassiicola Leaf Fall Disease Putative Effectors.</title>
        <authorList>
            <person name="Lopez D."/>
            <person name="Ribeiro S."/>
            <person name="Label P."/>
            <person name="Fumanal B."/>
            <person name="Venisse J.S."/>
            <person name="Kohler A."/>
            <person name="de Oliveira R.R."/>
            <person name="Labutti K."/>
            <person name="Lipzen A."/>
            <person name="Lail K."/>
            <person name="Bauer D."/>
            <person name="Ohm R.A."/>
            <person name="Barry K.W."/>
            <person name="Spatafora J."/>
            <person name="Grigoriev I.V."/>
            <person name="Martin F.M."/>
            <person name="Pujade-Renaud V."/>
        </authorList>
    </citation>
    <scope>NUCLEOTIDE SEQUENCE [LARGE SCALE GENOMIC DNA]</scope>
    <source>
        <strain evidence="9 10">Philippines</strain>
    </source>
</reference>
<dbReference type="STRING" id="1448308.A0A2T2NY88"/>
<dbReference type="GO" id="GO:0000329">
    <property type="term" value="C:fungal-type vacuole membrane"/>
    <property type="evidence" value="ECO:0007669"/>
    <property type="project" value="TreeGrafter"/>
</dbReference>
<feature type="transmembrane region" description="Helical" evidence="8">
    <location>
        <begin position="377"/>
        <end position="395"/>
    </location>
</feature>
<feature type="transmembrane region" description="Helical" evidence="8">
    <location>
        <begin position="83"/>
        <end position="103"/>
    </location>
</feature>
<gene>
    <name evidence="9" type="ORF">BS50DRAFT_571351</name>
</gene>
<dbReference type="PANTHER" id="PTHR31645">
    <property type="entry name" value="OLIGOPEPTIDE TRANSPORTER YGL114W-RELATED"/>
    <property type="match status" value="1"/>
</dbReference>
<dbReference type="PANTHER" id="PTHR31645:SF3">
    <property type="entry name" value="OLIGOPEPTIDE TRANSPORTER"/>
    <property type="match status" value="1"/>
</dbReference>
<proteinExistence type="inferred from homology"/>
<comment type="similarity">
    <text evidence="2">Belongs to the oligopeptide OPT transporter family.</text>
</comment>
<protein>
    <submittedName>
        <fullName evidence="9">Oligopeptide transporter</fullName>
    </submittedName>
</protein>
<dbReference type="NCBIfam" id="TIGR00728">
    <property type="entry name" value="OPT_sfam"/>
    <property type="match status" value="1"/>
</dbReference>
<dbReference type="GO" id="GO:0035673">
    <property type="term" value="F:oligopeptide transmembrane transporter activity"/>
    <property type="evidence" value="ECO:0007669"/>
    <property type="project" value="InterPro"/>
</dbReference>
<feature type="transmembrane region" description="Helical" evidence="8">
    <location>
        <begin position="252"/>
        <end position="272"/>
    </location>
</feature>
<evidence type="ECO:0000256" key="8">
    <source>
        <dbReference type="SAM" id="Phobius"/>
    </source>
</evidence>
<feature type="transmembrane region" description="Helical" evidence="8">
    <location>
        <begin position="638"/>
        <end position="655"/>
    </location>
</feature>
<feature type="transmembrane region" description="Helical" evidence="8">
    <location>
        <begin position="148"/>
        <end position="171"/>
    </location>
</feature>
<dbReference type="OrthoDB" id="77405at2759"/>
<feature type="transmembrane region" description="Helical" evidence="8">
    <location>
        <begin position="183"/>
        <end position="201"/>
    </location>
</feature>
<evidence type="ECO:0000313" key="10">
    <source>
        <dbReference type="Proteomes" id="UP000240883"/>
    </source>
</evidence>
<keyword evidence="6 8" id="KW-0472">Membrane</keyword>
<evidence type="ECO:0000256" key="2">
    <source>
        <dbReference type="ARBA" id="ARBA00008807"/>
    </source>
</evidence>
<feature type="region of interest" description="Disordered" evidence="7">
    <location>
        <begin position="1"/>
        <end position="25"/>
    </location>
</feature>
<evidence type="ECO:0000256" key="4">
    <source>
        <dbReference type="ARBA" id="ARBA00022692"/>
    </source>
</evidence>
<comment type="subcellular location">
    <subcellularLocation>
        <location evidence="1">Membrane</location>
        <topology evidence="1">Multi-pass membrane protein</topology>
    </subcellularLocation>
</comment>
<dbReference type="InterPro" id="IPR004813">
    <property type="entry name" value="OPT"/>
</dbReference>
<feature type="transmembrane region" description="Helical" evidence="8">
    <location>
        <begin position="574"/>
        <end position="596"/>
    </location>
</feature>
<feature type="transmembrane region" description="Helical" evidence="8">
    <location>
        <begin position="109"/>
        <end position="127"/>
    </location>
</feature>
<name>A0A2T2NY88_CORCC</name>
<evidence type="ECO:0000256" key="1">
    <source>
        <dbReference type="ARBA" id="ARBA00004141"/>
    </source>
</evidence>
<evidence type="ECO:0000256" key="6">
    <source>
        <dbReference type="ARBA" id="ARBA00023136"/>
    </source>
</evidence>
<dbReference type="InterPro" id="IPR045035">
    <property type="entry name" value="YSL-like"/>
</dbReference>
<evidence type="ECO:0000256" key="3">
    <source>
        <dbReference type="ARBA" id="ARBA00022448"/>
    </source>
</evidence>
<keyword evidence="4 8" id="KW-0812">Transmembrane</keyword>